<dbReference type="EMBL" id="JAGRPV010000001">
    <property type="protein sequence ID" value="MDI4644404.1"/>
    <property type="molecule type" value="Genomic_DNA"/>
</dbReference>
<proteinExistence type="inferred from homology"/>
<dbReference type="PANTHER" id="PTHR10491:SF4">
    <property type="entry name" value="METHIONINE ADENOSYLTRANSFERASE 2 SUBUNIT BETA"/>
    <property type="match status" value="1"/>
</dbReference>
<sequence>MKVLVLGGSGMAGHVIAAHLLKRSGYEVTVTVRTEGDIPVVRNACGLAASAAPTGPEDEGVGTALAVRVLDVRRFEQVADLVAETRPDLIVNAVGVLNRQAEDHPLDAYLVNGLLPHWLRHLCKRGGGRLIHISSDCVFLGDRGGYTEEERPDGETVYARSKALGEITDPACLTIRTSIIGPELRSHGIGLLKWFLGSSGSVSGYVNVQWNGVTTLELAKAVEWAMEHPDVGGLVHLTAPEAVNKHDLLGLFAETFGRTDVKIVPEAEPSIDRTLAPTKSGFDYRPPGYAQMLAELRQWMEGEAD</sequence>
<dbReference type="EC" id="1.1.1.133" evidence="2"/>
<protein>
    <recommendedName>
        <fullName evidence="2">dTDP-4-dehydrorhamnose reductase</fullName>
        <ecNumber evidence="2">1.1.1.133</ecNumber>
    </recommendedName>
</protein>
<dbReference type="InterPro" id="IPR005913">
    <property type="entry name" value="dTDP_dehydrorham_reduct"/>
</dbReference>
<evidence type="ECO:0000313" key="5">
    <source>
        <dbReference type="Proteomes" id="UP001161691"/>
    </source>
</evidence>
<comment type="function">
    <text evidence="2">Catalyzes the reduction of dTDP-6-deoxy-L-lyxo-4-hexulose to yield dTDP-L-rhamnose.</text>
</comment>
<dbReference type="SUPFAM" id="SSF51735">
    <property type="entry name" value="NAD(P)-binding Rossmann-fold domains"/>
    <property type="match status" value="1"/>
</dbReference>
<dbReference type="CDD" id="cd05254">
    <property type="entry name" value="dTDP_HR_like_SDR_e"/>
    <property type="match status" value="1"/>
</dbReference>
<dbReference type="InterPro" id="IPR036291">
    <property type="entry name" value="NAD(P)-bd_dom_sf"/>
</dbReference>
<dbReference type="Pfam" id="PF04321">
    <property type="entry name" value="RmlD_sub_bind"/>
    <property type="match status" value="1"/>
</dbReference>
<dbReference type="PANTHER" id="PTHR10491">
    <property type="entry name" value="DTDP-4-DEHYDRORHAMNOSE REDUCTASE"/>
    <property type="match status" value="1"/>
</dbReference>
<keyword evidence="2" id="KW-0521">NADP</keyword>
<evidence type="ECO:0000256" key="2">
    <source>
        <dbReference type="RuleBase" id="RU364082"/>
    </source>
</evidence>
<organism evidence="4 5">
    <name type="scientific">Cohnella hashimotonis</name>
    <dbReference type="NCBI Taxonomy" id="2826895"/>
    <lineage>
        <taxon>Bacteria</taxon>
        <taxon>Bacillati</taxon>
        <taxon>Bacillota</taxon>
        <taxon>Bacilli</taxon>
        <taxon>Bacillales</taxon>
        <taxon>Paenibacillaceae</taxon>
        <taxon>Cohnella</taxon>
    </lineage>
</organism>
<gene>
    <name evidence="4" type="ORF">KB449_05490</name>
</gene>
<dbReference type="Proteomes" id="UP001161691">
    <property type="component" value="Unassembled WGS sequence"/>
</dbReference>
<evidence type="ECO:0000256" key="1">
    <source>
        <dbReference type="ARBA" id="ARBA00010944"/>
    </source>
</evidence>
<keyword evidence="2" id="KW-0560">Oxidoreductase</keyword>
<reference evidence="4" key="1">
    <citation type="submission" date="2023-04" db="EMBL/GenBank/DDBJ databases">
        <title>Comparative genomic analysis of Cohnella hashimotonis sp. nov., isolated from the International Space Station.</title>
        <authorList>
            <person name="Venkateswaran K."/>
            <person name="Simpson A."/>
        </authorList>
    </citation>
    <scope>NUCLEOTIDE SEQUENCE</scope>
    <source>
        <strain evidence="4">F6_2S_P_1</strain>
    </source>
</reference>
<accession>A0ABT6TC38</accession>
<dbReference type="Gene3D" id="3.40.50.720">
    <property type="entry name" value="NAD(P)-binding Rossmann-like Domain"/>
    <property type="match status" value="1"/>
</dbReference>
<evidence type="ECO:0000259" key="3">
    <source>
        <dbReference type="Pfam" id="PF04321"/>
    </source>
</evidence>
<comment type="pathway">
    <text evidence="2">Carbohydrate biosynthesis; dTDP-L-rhamnose biosynthesis.</text>
</comment>
<dbReference type="InterPro" id="IPR029903">
    <property type="entry name" value="RmlD-like-bd"/>
</dbReference>
<dbReference type="RefSeq" id="WP_282907408.1">
    <property type="nucleotide sequence ID" value="NZ_JAGRPV010000001.1"/>
</dbReference>
<evidence type="ECO:0000313" key="4">
    <source>
        <dbReference type="EMBL" id="MDI4644404.1"/>
    </source>
</evidence>
<comment type="caution">
    <text evidence="4">The sequence shown here is derived from an EMBL/GenBank/DDBJ whole genome shotgun (WGS) entry which is preliminary data.</text>
</comment>
<name>A0ABT6TC38_9BACL</name>
<keyword evidence="5" id="KW-1185">Reference proteome</keyword>
<comment type="similarity">
    <text evidence="1 2">Belongs to the dTDP-4-dehydrorhamnose reductase family.</text>
</comment>
<feature type="domain" description="RmlD-like substrate binding" evidence="3">
    <location>
        <begin position="1"/>
        <end position="267"/>
    </location>
</feature>